<dbReference type="EMBL" id="WVUK01000054">
    <property type="protein sequence ID" value="KAF7493847.1"/>
    <property type="molecule type" value="Genomic_DNA"/>
</dbReference>
<dbReference type="InterPro" id="IPR001111">
    <property type="entry name" value="TGF-b_propeptide"/>
</dbReference>
<feature type="compositionally biased region" description="Low complexity" evidence="1">
    <location>
        <begin position="580"/>
        <end position="596"/>
    </location>
</feature>
<dbReference type="Proteomes" id="UP000070412">
    <property type="component" value="Unassembled WGS sequence"/>
</dbReference>
<feature type="region of interest" description="Disordered" evidence="1">
    <location>
        <begin position="580"/>
        <end position="626"/>
    </location>
</feature>
<keyword evidence="2" id="KW-1133">Transmembrane helix</keyword>
<dbReference type="EnsemblMetazoa" id="SSS_5412s_mrna">
    <property type="protein sequence ID" value="KAF7493847.1"/>
    <property type="gene ID" value="SSS_5412"/>
</dbReference>
<dbReference type="Gene3D" id="2.60.120.970">
    <property type="match status" value="1"/>
</dbReference>
<dbReference type="AlphaFoldDB" id="A0A834RBX1"/>
<protein>
    <recommendedName>
        <fullName evidence="3">TGF-beta propeptide domain-containing protein</fullName>
    </recommendedName>
</protein>
<reference evidence="6" key="1">
    <citation type="journal article" date="2020" name="PLoS Negl. Trop. Dis.">
        <title>High-quality nuclear genome for Sarcoptes scabiei-A critical resource for a neglected parasite.</title>
        <authorList>
            <person name="Korhonen P.K."/>
            <person name="Gasser R.B."/>
            <person name="Ma G."/>
            <person name="Wang T."/>
            <person name="Stroehlein A.J."/>
            <person name="Young N.D."/>
            <person name="Ang C.S."/>
            <person name="Fernando D.D."/>
            <person name="Lu H.C."/>
            <person name="Taylor S."/>
            <person name="Reynolds S.L."/>
            <person name="Mofiz E."/>
            <person name="Najaraj S.H."/>
            <person name="Gowda H."/>
            <person name="Madugundu A."/>
            <person name="Renuse S."/>
            <person name="Holt D."/>
            <person name="Pandey A."/>
            <person name="Papenfuss A.T."/>
            <person name="Fischer K."/>
        </authorList>
    </citation>
    <scope>NUCLEOTIDE SEQUENCE [LARGE SCALE GENOMIC DNA]</scope>
</reference>
<evidence type="ECO:0000259" key="3">
    <source>
        <dbReference type="Pfam" id="PF00688"/>
    </source>
</evidence>
<evidence type="ECO:0000256" key="1">
    <source>
        <dbReference type="SAM" id="MobiDB-lite"/>
    </source>
</evidence>
<feature type="region of interest" description="Disordered" evidence="1">
    <location>
        <begin position="106"/>
        <end position="127"/>
    </location>
</feature>
<reference evidence="4" key="2">
    <citation type="submission" date="2020-01" db="EMBL/GenBank/DDBJ databases">
        <authorList>
            <person name="Korhonen P.K.K."/>
            <person name="Guangxu M.G."/>
            <person name="Wang T.W."/>
            <person name="Stroehlein A.J.S."/>
            <person name="Young N.D."/>
            <person name="Ang C.-S.A."/>
            <person name="Fernando D.W.F."/>
            <person name="Lu H.L."/>
            <person name="Taylor S.T."/>
            <person name="Ehtesham M.E.M."/>
            <person name="Najaraj S.H.N."/>
            <person name="Harsha G.H.G."/>
            <person name="Madugundu A.M."/>
            <person name="Renuse S.R."/>
            <person name="Holt D.H."/>
            <person name="Pandey A.P."/>
            <person name="Papenfuss A.P."/>
            <person name="Gasser R.B.G."/>
            <person name="Fischer K.F."/>
        </authorList>
    </citation>
    <scope>NUCLEOTIDE SEQUENCE</scope>
    <source>
        <strain evidence="4">SSS_KF_BRIS2020</strain>
    </source>
</reference>
<organism evidence="4">
    <name type="scientific">Sarcoptes scabiei</name>
    <name type="common">Itch mite</name>
    <name type="synonym">Acarus scabiei</name>
    <dbReference type="NCBI Taxonomy" id="52283"/>
    <lineage>
        <taxon>Eukaryota</taxon>
        <taxon>Metazoa</taxon>
        <taxon>Ecdysozoa</taxon>
        <taxon>Arthropoda</taxon>
        <taxon>Chelicerata</taxon>
        <taxon>Arachnida</taxon>
        <taxon>Acari</taxon>
        <taxon>Acariformes</taxon>
        <taxon>Sarcoptiformes</taxon>
        <taxon>Astigmata</taxon>
        <taxon>Psoroptidia</taxon>
        <taxon>Sarcoptoidea</taxon>
        <taxon>Sarcoptidae</taxon>
        <taxon>Sarcoptinae</taxon>
        <taxon>Sarcoptes</taxon>
    </lineage>
</organism>
<feature type="domain" description="TGF-beta propeptide" evidence="3">
    <location>
        <begin position="277"/>
        <end position="510"/>
    </location>
</feature>
<evidence type="ECO:0000313" key="6">
    <source>
        <dbReference type="Proteomes" id="UP000070412"/>
    </source>
</evidence>
<gene>
    <name evidence="4" type="ORF">SSS_5412</name>
</gene>
<feature type="compositionally biased region" description="Polar residues" evidence="1">
    <location>
        <begin position="113"/>
        <end position="127"/>
    </location>
</feature>
<feature type="transmembrane region" description="Helical" evidence="2">
    <location>
        <begin position="194"/>
        <end position="217"/>
    </location>
</feature>
<evidence type="ECO:0000313" key="5">
    <source>
        <dbReference type="EnsemblMetazoa" id="KAF7493847.1"/>
    </source>
</evidence>
<keyword evidence="2" id="KW-0472">Membrane</keyword>
<accession>A0A834RBX1</accession>
<name>A0A834RBX1_SARSC</name>
<keyword evidence="2" id="KW-0812">Transmembrane</keyword>
<reference evidence="5" key="3">
    <citation type="submission" date="2022-06" db="UniProtKB">
        <authorList>
            <consortium name="EnsemblMetazoa"/>
        </authorList>
    </citation>
    <scope>IDENTIFICATION</scope>
</reference>
<evidence type="ECO:0000256" key="2">
    <source>
        <dbReference type="SAM" id="Phobius"/>
    </source>
</evidence>
<dbReference type="OrthoDB" id="6287506at2759"/>
<keyword evidence="6" id="KW-1185">Reference proteome</keyword>
<dbReference type="Pfam" id="PF00688">
    <property type="entry name" value="TGFb_propeptide"/>
    <property type="match status" value="1"/>
</dbReference>
<proteinExistence type="predicted"/>
<feature type="compositionally biased region" description="Low complexity" evidence="1">
    <location>
        <begin position="613"/>
        <end position="626"/>
    </location>
</feature>
<evidence type="ECO:0000313" key="4">
    <source>
        <dbReference type="EMBL" id="KAF7493847.1"/>
    </source>
</evidence>
<sequence length="626" mass="71295">MFSVSFYKLNNKLQSFAFLVRINTMMVKIRQKFSESKSTLMSQMNRSQSDRYGDNFDNDDDDDLIHNCHRNLIANNNDDEDIQQSSTLLCDTNLLPIIVHNNRNENCIKPPLNRSSEQQTADSSHRNQSFCEDNHELFVCSDINANHTTTNVTPSKPSSSFSMPISLLSFKNRPEPNHIKHNMQQATKLFQNNWLIILLLSIMMILLIGFIWLLAIIESTLSFESSTTPNKLSSHELYKNVDSSTIVSFEKLSNNGSIQQMSDLNSKAFVDERMSARERIKQNHLNYIREQLIHVLLAGRTPPSPNVTASSLSADVDVYKIKQVVESGRSSDLLNHSKQSYDIDSILNLAPTSPTLSPIETSPAMLKQNIDIYAQRLQSFYPSCQNFDLFMPENFSKEKDMHLNFDLIFPRSTDARTHIDIQWAKLRLWKLNGPRCFYDDAGNNLETGESCKPIQLILSLYQIVPLSKKHLGSRLIDRRIISSSYRGYIEFNIQNVVHDWNNNQPNNGVIIVIQDRFENRLTATDIINPMNCSDPAVPIPNLAKLFGEQIFKNGTLDQSKNERQRYPTLDLMTMVLARDTNSSNNGSSGLTGKSNKITSDNFDGRRRRRSLNSTPIPSSTIPAPIF</sequence>